<proteinExistence type="predicted"/>
<evidence type="ECO:0000313" key="4">
    <source>
        <dbReference type="Proteomes" id="UP000429811"/>
    </source>
</evidence>
<evidence type="ECO:0000313" key="6">
    <source>
        <dbReference type="Proteomes" id="UP000595792"/>
    </source>
</evidence>
<organism evidence="2 4">
    <name type="scientific">Flavonifractor plautii</name>
    <name type="common">Fusobacterium plautii</name>
    <dbReference type="NCBI Taxonomy" id="292800"/>
    <lineage>
        <taxon>Bacteria</taxon>
        <taxon>Bacillati</taxon>
        <taxon>Bacillota</taxon>
        <taxon>Clostridia</taxon>
        <taxon>Eubacteriales</taxon>
        <taxon>Oscillospiraceae</taxon>
        <taxon>Flavonifractor</taxon>
    </lineage>
</organism>
<dbReference type="GO" id="GO:0008556">
    <property type="term" value="F:P-type potassium transmembrane transporter activity"/>
    <property type="evidence" value="ECO:0007669"/>
    <property type="project" value="InterPro"/>
</dbReference>
<reference evidence="4 5" key="1">
    <citation type="journal article" date="2019" name="Nat. Med.">
        <title>A library of human gut bacterial isolates paired with longitudinal multiomics data enables mechanistic microbiome research.</title>
        <authorList>
            <person name="Poyet M."/>
            <person name="Groussin M."/>
            <person name="Gibbons S.M."/>
            <person name="Avila-Pacheco J."/>
            <person name="Jiang X."/>
            <person name="Kearney S.M."/>
            <person name="Perrotta A.R."/>
            <person name="Berdy B."/>
            <person name="Zhao S."/>
            <person name="Lieberman T.D."/>
            <person name="Swanson P.K."/>
            <person name="Smith M."/>
            <person name="Roesemann S."/>
            <person name="Alexander J.E."/>
            <person name="Rich S.A."/>
            <person name="Livny J."/>
            <person name="Vlamakis H."/>
            <person name="Clish C."/>
            <person name="Bullock K."/>
            <person name="Deik A."/>
            <person name="Scott J."/>
            <person name="Pierce K.A."/>
            <person name="Xavier R.J."/>
            <person name="Alm E.J."/>
        </authorList>
    </citation>
    <scope>NUCLEOTIDE SEQUENCE [LARGE SCALE GENOMIC DNA]</scope>
    <source>
        <strain evidence="1 5">BIOML-A2</strain>
        <strain evidence="2 4">BIOML-A5</strain>
    </source>
</reference>
<dbReference type="EMBL" id="WKPO01000004">
    <property type="protein sequence ID" value="MSB47985.1"/>
    <property type="molecule type" value="Genomic_DNA"/>
</dbReference>
<dbReference type="RefSeq" id="WP_021632044.1">
    <property type="nucleotide sequence ID" value="NZ_AP031431.1"/>
</dbReference>
<dbReference type="GeneID" id="99937679"/>
<dbReference type="NCBIfam" id="TIGR02115">
    <property type="entry name" value="potass_kdpF"/>
    <property type="match status" value="1"/>
</dbReference>
<sequence length="25" mass="2710">MIALGIVIIALACYLVYALANPEKF</sequence>
<dbReference type="GO" id="GO:0005886">
    <property type="term" value="C:plasma membrane"/>
    <property type="evidence" value="ECO:0007669"/>
    <property type="project" value="InterPro"/>
</dbReference>
<name>A0A6I2RB54_FLAPL</name>
<dbReference type="InterPro" id="IPR011726">
    <property type="entry name" value="KdpF"/>
</dbReference>
<evidence type="ECO:0000313" key="5">
    <source>
        <dbReference type="Proteomes" id="UP000434475"/>
    </source>
</evidence>
<gene>
    <name evidence="2" type="primary">kdpF</name>
    <name evidence="2" type="ORF">GKE90_04610</name>
    <name evidence="1" type="ORF">GKE97_11745</name>
    <name evidence="3" type="ORF">I5Q84_14420</name>
</gene>
<dbReference type="EMBL" id="CP065315">
    <property type="protein sequence ID" value="QQR07789.1"/>
    <property type="molecule type" value="Genomic_DNA"/>
</dbReference>
<accession>A0A6I2RB54</accession>
<dbReference type="Proteomes" id="UP000429811">
    <property type="component" value="Unassembled WGS sequence"/>
</dbReference>
<reference evidence="3 6" key="2">
    <citation type="submission" date="2020-11" db="EMBL/GenBank/DDBJ databases">
        <title>Closed and high quality bacterial genomes of the OMM12 community.</title>
        <authorList>
            <person name="Marbouty M."/>
            <person name="Lamy-Besnier Q."/>
            <person name="Debarbieux L."/>
            <person name="Koszul R."/>
        </authorList>
    </citation>
    <scope>NUCLEOTIDE SEQUENCE [LARGE SCALE GENOMIC DNA]</scope>
    <source>
        <strain evidence="3 6">YL31</strain>
    </source>
</reference>
<dbReference type="EMBL" id="WKPR01000010">
    <property type="protein sequence ID" value="MSB20192.1"/>
    <property type="molecule type" value="Genomic_DNA"/>
</dbReference>
<dbReference type="Pfam" id="PF09604">
    <property type="entry name" value="Potass_KdpF"/>
    <property type="match status" value="1"/>
</dbReference>
<evidence type="ECO:0000313" key="2">
    <source>
        <dbReference type="EMBL" id="MSB47985.1"/>
    </source>
</evidence>
<protein>
    <submittedName>
        <fullName evidence="2">K(+)-transporting ATPase subunit F</fullName>
    </submittedName>
</protein>
<evidence type="ECO:0000313" key="1">
    <source>
        <dbReference type="EMBL" id="MSB20192.1"/>
    </source>
</evidence>
<evidence type="ECO:0000313" key="3">
    <source>
        <dbReference type="EMBL" id="QQR07789.1"/>
    </source>
</evidence>
<dbReference type="Proteomes" id="UP000595792">
    <property type="component" value="Chromosome"/>
</dbReference>
<dbReference type="Proteomes" id="UP000434475">
    <property type="component" value="Unassembled WGS sequence"/>
</dbReference>
<dbReference type="AlphaFoldDB" id="A0A6I2RB54"/>